<sequence length="66" mass="7196">MNFLWRSYALSPRMCDWYCIFLSSLSTMADLSRPSDAIALAPPLDFSGGSARNALRAPAPAAAQHH</sequence>
<protein>
    <submittedName>
        <fullName evidence="1">Csu622</fullName>
    </submittedName>
</protein>
<proteinExistence type="predicted"/>
<organism evidence="1">
    <name type="scientific">Arundo donax</name>
    <name type="common">Giant reed</name>
    <name type="synonym">Donax arundinaceus</name>
    <dbReference type="NCBI Taxonomy" id="35708"/>
    <lineage>
        <taxon>Eukaryota</taxon>
        <taxon>Viridiplantae</taxon>
        <taxon>Streptophyta</taxon>
        <taxon>Embryophyta</taxon>
        <taxon>Tracheophyta</taxon>
        <taxon>Spermatophyta</taxon>
        <taxon>Magnoliopsida</taxon>
        <taxon>Liliopsida</taxon>
        <taxon>Poales</taxon>
        <taxon>Poaceae</taxon>
        <taxon>PACMAD clade</taxon>
        <taxon>Arundinoideae</taxon>
        <taxon>Arundineae</taxon>
        <taxon>Arundo</taxon>
    </lineage>
</organism>
<dbReference type="EMBL" id="GBRH01255876">
    <property type="protein sequence ID" value="JAD42019.1"/>
    <property type="molecule type" value="Transcribed_RNA"/>
</dbReference>
<dbReference type="AlphaFoldDB" id="A0A0A8ZRJ7"/>
<reference evidence="1" key="2">
    <citation type="journal article" date="2015" name="Data Brief">
        <title>Shoot transcriptome of the giant reed, Arundo donax.</title>
        <authorList>
            <person name="Barrero R.A."/>
            <person name="Guerrero F.D."/>
            <person name="Moolhuijzen P."/>
            <person name="Goolsby J.A."/>
            <person name="Tidwell J."/>
            <person name="Bellgard S.E."/>
            <person name="Bellgard M.I."/>
        </authorList>
    </citation>
    <scope>NUCLEOTIDE SEQUENCE</scope>
    <source>
        <tissue evidence="1">Shoot tissue taken approximately 20 cm above the soil surface</tissue>
    </source>
</reference>
<reference evidence="1" key="1">
    <citation type="submission" date="2014-09" db="EMBL/GenBank/DDBJ databases">
        <authorList>
            <person name="Magalhaes I.L.F."/>
            <person name="Oliveira U."/>
            <person name="Santos F.R."/>
            <person name="Vidigal T.H.D.A."/>
            <person name="Brescovit A.D."/>
            <person name="Santos A.J."/>
        </authorList>
    </citation>
    <scope>NUCLEOTIDE SEQUENCE</scope>
    <source>
        <tissue evidence="1">Shoot tissue taken approximately 20 cm above the soil surface</tissue>
    </source>
</reference>
<name>A0A0A8ZRJ7_ARUDO</name>
<evidence type="ECO:0000313" key="1">
    <source>
        <dbReference type="EMBL" id="JAD42019.1"/>
    </source>
</evidence>
<accession>A0A0A8ZRJ7</accession>